<dbReference type="AlphaFoldDB" id="A0A1M6M154"/>
<dbReference type="InterPro" id="IPR011006">
    <property type="entry name" value="CheY-like_superfamily"/>
</dbReference>
<protein>
    <submittedName>
        <fullName evidence="4">Two component transcriptional regulator, LytTR family</fullName>
    </submittedName>
</protein>
<evidence type="ECO:0000259" key="3">
    <source>
        <dbReference type="PROSITE" id="PS50930"/>
    </source>
</evidence>
<dbReference type="SMART" id="SM00448">
    <property type="entry name" value="REC"/>
    <property type="match status" value="1"/>
</dbReference>
<name>A0A1M6M154_9FLAO</name>
<sequence length="250" mass="28539">METIKAIIIEDESRAQIYLKGVLEMVAPQVEIVAVCDDLPSGVIAIRKHKPSLVFLDIEMPKYNGLEIVNFFDENEMNFSIIFTTAYNQYAIQAFKTSAIDYLLKPIDPEELKTTIERFTKKHSNPFNGIIQVSEQLKKESKIAVPDGNNLVMIAPSEILYLKADNSYTQIVLTSGKKMVTSRFLKNFEESLKEYNQFFRCHKSYIINTEYIVSYSKSDGGTVTLQNQIEIPVSTDKSEELLALFIRVVR</sequence>
<dbReference type="InterPro" id="IPR001789">
    <property type="entry name" value="Sig_transdc_resp-reg_receiver"/>
</dbReference>
<dbReference type="PANTHER" id="PTHR37299">
    <property type="entry name" value="TRANSCRIPTIONAL REGULATOR-RELATED"/>
    <property type="match status" value="1"/>
</dbReference>
<accession>A0A1M6M154</accession>
<evidence type="ECO:0000313" key="4">
    <source>
        <dbReference type="EMBL" id="SHJ77217.1"/>
    </source>
</evidence>
<dbReference type="InterPro" id="IPR046947">
    <property type="entry name" value="LytR-like"/>
</dbReference>
<dbReference type="InterPro" id="IPR007492">
    <property type="entry name" value="LytTR_DNA-bd_dom"/>
</dbReference>
<dbReference type="RefSeq" id="WP_084657021.1">
    <property type="nucleotide sequence ID" value="NZ_CP045292.1"/>
</dbReference>
<dbReference type="Pfam" id="PF04397">
    <property type="entry name" value="LytTR"/>
    <property type="match status" value="1"/>
</dbReference>
<dbReference type="Gene3D" id="2.40.50.1020">
    <property type="entry name" value="LytTr DNA-binding domain"/>
    <property type="match status" value="1"/>
</dbReference>
<dbReference type="PANTHER" id="PTHR37299:SF1">
    <property type="entry name" value="STAGE 0 SPORULATION PROTEIN A HOMOLOG"/>
    <property type="match status" value="1"/>
</dbReference>
<evidence type="ECO:0000259" key="2">
    <source>
        <dbReference type="PROSITE" id="PS50110"/>
    </source>
</evidence>
<dbReference type="STRING" id="683124.SAMN05444337_2589"/>
<keyword evidence="1" id="KW-0597">Phosphoprotein</keyword>
<organism evidence="4 5">
    <name type="scientific">Flavobacterium haoranii</name>
    <dbReference type="NCBI Taxonomy" id="683124"/>
    <lineage>
        <taxon>Bacteria</taxon>
        <taxon>Pseudomonadati</taxon>
        <taxon>Bacteroidota</taxon>
        <taxon>Flavobacteriia</taxon>
        <taxon>Flavobacteriales</taxon>
        <taxon>Flavobacteriaceae</taxon>
        <taxon>Flavobacterium</taxon>
    </lineage>
</organism>
<dbReference type="PROSITE" id="PS50930">
    <property type="entry name" value="HTH_LYTTR"/>
    <property type="match status" value="1"/>
</dbReference>
<feature type="modified residue" description="4-aspartylphosphate" evidence="1">
    <location>
        <position position="57"/>
    </location>
</feature>
<dbReference type="GO" id="GO:0003677">
    <property type="term" value="F:DNA binding"/>
    <property type="evidence" value="ECO:0007669"/>
    <property type="project" value="InterPro"/>
</dbReference>
<evidence type="ECO:0000313" key="5">
    <source>
        <dbReference type="Proteomes" id="UP000184232"/>
    </source>
</evidence>
<proteinExistence type="predicted"/>
<dbReference type="Proteomes" id="UP000184232">
    <property type="component" value="Unassembled WGS sequence"/>
</dbReference>
<keyword evidence="5" id="KW-1185">Reference proteome</keyword>
<dbReference type="OrthoDB" id="2168082at2"/>
<dbReference type="PROSITE" id="PS50110">
    <property type="entry name" value="RESPONSE_REGULATORY"/>
    <property type="match status" value="1"/>
</dbReference>
<reference evidence="5" key="1">
    <citation type="submission" date="2016-11" db="EMBL/GenBank/DDBJ databases">
        <authorList>
            <person name="Varghese N."/>
            <person name="Submissions S."/>
        </authorList>
    </citation>
    <scope>NUCLEOTIDE SEQUENCE [LARGE SCALE GENOMIC DNA]</scope>
    <source>
        <strain evidence="5">DSM 22807</strain>
    </source>
</reference>
<feature type="domain" description="Response regulatory" evidence="2">
    <location>
        <begin position="5"/>
        <end position="120"/>
    </location>
</feature>
<dbReference type="Pfam" id="PF00072">
    <property type="entry name" value="Response_reg"/>
    <property type="match status" value="1"/>
</dbReference>
<gene>
    <name evidence="4" type="ORF">SAMN05444337_2589</name>
</gene>
<dbReference type="Gene3D" id="3.40.50.2300">
    <property type="match status" value="1"/>
</dbReference>
<dbReference type="EMBL" id="FQZH01000006">
    <property type="protein sequence ID" value="SHJ77217.1"/>
    <property type="molecule type" value="Genomic_DNA"/>
</dbReference>
<feature type="domain" description="HTH LytTR-type" evidence="3">
    <location>
        <begin position="143"/>
        <end position="247"/>
    </location>
</feature>
<dbReference type="SMART" id="SM00850">
    <property type="entry name" value="LytTR"/>
    <property type="match status" value="1"/>
</dbReference>
<dbReference type="GO" id="GO:0000156">
    <property type="term" value="F:phosphorelay response regulator activity"/>
    <property type="evidence" value="ECO:0007669"/>
    <property type="project" value="InterPro"/>
</dbReference>
<dbReference type="SUPFAM" id="SSF52172">
    <property type="entry name" value="CheY-like"/>
    <property type="match status" value="1"/>
</dbReference>
<evidence type="ECO:0000256" key="1">
    <source>
        <dbReference type="PROSITE-ProRule" id="PRU00169"/>
    </source>
</evidence>